<sequence length="279" mass="31039">MFNPTVEVIVEQPSVLARPDLSFEGVLKRFPGLAEAEAVCMTGSTAAGWGNTFSDIDLYAFADEDLDLPVDETMETWQSSDPSTGLRWTIWMGAYGDQRVDLRVWPTNTLATVLAPYLEKEVEFCNTGDFLQDFIYRLSIGVPLKNEAFFKEMRELLYGSSYSRSLARFLKADAENCLTDVMGQLDTGDYKTARVSAGLAAGFLTDAALALSGELCRRKKWLLRRLESTPQCGIGVDEYRTMVLDGLRPGESDADCALRVARWTQAHIIRLEDAFLSAP</sequence>
<dbReference type="AlphaFoldDB" id="A0A919EWC2"/>
<dbReference type="RefSeq" id="WP_189980212.1">
    <property type="nucleotide sequence ID" value="NZ_BNBF01000004.1"/>
</dbReference>
<dbReference type="Proteomes" id="UP000619355">
    <property type="component" value="Unassembled WGS sequence"/>
</dbReference>
<dbReference type="EMBL" id="BNBF01000004">
    <property type="protein sequence ID" value="GHG42951.1"/>
    <property type="molecule type" value="Genomic_DNA"/>
</dbReference>
<dbReference type="InterPro" id="IPR043519">
    <property type="entry name" value="NT_sf"/>
</dbReference>
<keyword evidence="2" id="KW-1185">Reference proteome</keyword>
<name>A0A919EWC2_9ACTN</name>
<protein>
    <recommendedName>
        <fullName evidence="3">Nucleotidyltransferase</fullName>
    </recommendedName>
</protein>
<accession>A0A919EWC2</accession>
<gene>
    <name evidence="1" type="ORF">GCM10018980_19390</name>
</gene>
<reference evidence="2" key="1">
    <citation type="journal article" date="2019" name="Int. J. Syst. Evol. Microbiol.">
        <title>The Global Catalogue of Microorganisms (GCM) 10K type strain sequencing project: providing services to taxonomists for standard genome sequencing and annotation.</title>
        <authorList>
            <consortium name="The Broad Institute Genomics Platform"/>
            <consortium name="The Broad Institute Genome Sequencing Center for Infectious Disease"/>
            <person name="Wu L."/>
            <person name="Ma J."/>
        </authorList>
    </citation>
    <scope>NUCLEOTIDE SEQUENCE [LARGE SCALE GENOMIC DNA]</scope>
    <source>
        <strain evidence="2">JCM 4253</strain>
    </source>
</reference>
<organism evidence="1 2">
    <name type="scientific">Streptomyces capoamus</name>
    <dbReference type="NCBI Taxonomy" id="68183"/>
    <lineage>
        <taxon>Bacteria</taxon>
        <taxon>Bacillati</taxon>
        <taxon>Actinomycetota</taxon>
        <taxon>Actinomycetes</taxon>
        <taxon>Kitasatosporales</taxon>
        <taxon>Streptomycetaceae</taxon>
        <taxon>Streptomyces</taxon>
    </lineage>
</organism>
<proteinExistence type="predicted"/>
<dbReference type="SUPFAM" id="SSF81301">
    <property type="entry name" value="Nucleotidyltransferase"/>
    <property type="match status" value="1"/>
</dbReference>
<comment type="caution">
    <text evidence="1">The sequence shown here is derived from an EMBL/GenBank/DDBJ whole genome shotgun (WGS) entry which is preliminary data.</text>
</comment>
<evidence type="ECO:0000313" key="2">
    <source>
        <dbReference type="Proteomes" id="UP000619355"/>
    </source>
</evidence>
<evidence type="ECO:0000313" key="1">
    <source>
        <dbReference type="EMBL" id="GHG42951.1"/>
    </source>
</evidence>
<evidence type="ECO:0008006" key="3">
    <source>
        <dbReference type="Google" id="ProtNLM"/>
    </source>
</evidence>